<feature type="transmembrane region" description="Helical" evidence="10">
    <location>
        <begin position="226"/>
        <end position="251"/>
    </location>
</feature>
<feature type="transmembrane region" description="Helical" evidence="10">
    <location>
        <begin position="291"/>
        <end position="309"/>
    </location>
</feature>
<dbReference type="Gene3D" id="3.30.40.10">
    <property type="entry name" value="Zinc/RING finger domain, C3HC4 (zinc finger)"/>
    <property type="match status" value="1"/>
</dbReference>
<keyword evidence="7" id="KW-0833">Ubl conjugation pathway</keyword>
<dbReference type="InterPro" id="IPR001841">
    <property type="entry name" value="Znf_RING"/>
</dbReference>
<evidence type="ECO:0000256" key="6">
    <source>
        <dbReference type="ARBA" id="ARBA00022771"/>
    </source>
</evidence>
<dbReference type="InterPro" id="IPR002867">
    <property type="entry name" value="IBR_dom"/>
</dbReference>
<comment type="caution">
    <text evidence="13">The sequence shown here is derived from an EMBL/GenBank/DDBJ whole genome shotgun (WGS) entry which is preliminary data.</text>
</comment>
<name>A0A1R2BS99_9CILI</name>
<dbReference type="Proteomes" id="UP000187209">
    <property type="component" value="Unassembled WGS sequence"/>
</dbReference>
<dbReference type="InterPro" id="IPR031127">
    <property type="entry name" value="E3_UB_ligase_RBR"/>
</dbReference>
<keyword evidence="3" id="KW-0808">Transferase</keyword>
<gene>
    <name evidence="13" type="ORF">SteCoe_20379</name>
</gene>
<dbReference type="InterPro" id="IPR013083">
    <property type="entry name" value="Znf_RING/FYVE/PHD"/>
</dbReference>
<dbReference type="OrthoDB" id="293424at2759"/>
<evidence type="ECO:0000256" key="4">
    <source>
        <dbReference type="ARBA" id="ARBA00022723"/>
    </source>
</evidence>
<evidence type="ECO:0000259" key="12">
    <source>
        <dbReference type="PROSITE" id="PS51873"/>
    </source>
</evidence>
<organism evidence="13 14">
    <name type="scientific">Stentor coeruleus</name>
    <dbReference type="NCBI Taxonomy" id="5963"/>
    <lineage>
        <taxon>Eukaryota</taxon>
        <taxon>Sar</taxon>
        <taxon>Alveolata</taxon>
        <taxon>Ciliophora</taxon>
        <taxon>Postciliodesmatophora</taxon>
        <taxon>Heterotrichea</taxon>
        <taxon>Heterotrichida</taxon>
        <taxon>Stentoridae</taxon>
        <taxon>Stentor</taxon>
    </lineage>
</organism>
<keyword evidence="5" id="KW-0677">Repeat</keyword>
<dbReference type="PROSITE" id="PS50089">
    <property type="entry name" value="ZF_RING_2"/>
    <property type="match status" value="1"/>
</dbReference>
<dbReference type="InterPro" id="IPR044066">
    <property type="entry name" value="TRIAD_supradom"/>
</dbReference>
<accession>A0A1R2BS99</accession>
<evidence type="ECO:0000256" key="5">
    <source>
        <dbReference type="ARBA" id="ARBA00022737"/>
    </source>
</evidence>
<dbReference type="SUPFAM" id="SSF57850">
    <property type="entry name" value="RING/U-box"/>
    <property type="match status" value="2"/>
</dbReference>
<dbReference type="EC" id="2.3.2.31" evidence="2"/>
<dbReference type="Gene3D" id="1.20.120.1750">
    <property type="match status" value="1"/>
</dbReference>
<keyword evidence="10" id="KW-0472">Membrane</keyword>
<reference evidence="13 14" key="1">
    <citation type="submission" date="2016-11" db="EMBL/GenBank/DDBJ databases">
        <title>The macronuclear genome of Stentor coeruleus: a giant cell with tiny introns.</title>
        <authorList>
            <person name="Slabodnick M."/>
            <person name="Ruby J.G."/>
            <person name="Reiff S.B."/>
            <person name="Swart E.C."/>
            <person name="Gosai S."/>
            <person name="Prabakaran S."/>
            <person name="Witkowska E."/>
            <person name="Larue G.E."/>
            <person name="Fisher S."/>
            <person name="Freeman R.M."/>
            <person name="Gunawardena J."/>
            <person name="Chu W."/>
            <person name="Stover N.A."/>
            <person name="Gregory B.D."/>
            <person name="Nowacki M."/>
            <person name="Derisi J."/>
            <person name="Roy S.W."/>
            <person name="Marshall W.F."/>
            <person name="Sood P."/>
        </authorList>
    </citation>
    <scope>NUCLEOTIDE SEQUENCE [LARGE SCALE GENOMIC DNA]</scope>
    <source>
        <strain evidence="13">WM001</strain>
    </source>
</reference>
<evidence type="ECO:0000256" key="8">
    <source>
        <dbReference type="ARBA" id="ARBA00022833"/>
    </source>
</evidence>
<sequence length="317" mass="37240">MEFCRICLEQVSKNLIFTISCGCQACLECHKNWAISQINSEKTYIKCPFPECGLMINSLDQFLSSEILEKLQENQLSTYLKYNKSIHKCPKNGCNYSGFGTKLSQKDFYCEKCAECWVEPSDNFKLKLFEMRKYEEEGLNILWKALFCKLCPGCEIFIEKNEGCRHIDCIMCGADFCWFCKQSYKTHQQVQCSNNLSRCVFTWIVIFTVLVTFLKLVYCSFWAYMVFYYVCCMPFVFLYILLVRIFCFVILYNLGRLFFNCVLWIVCSIYLDYAISVIYQGFTKVFTTLFGLWWVWIGVGIIISGIVIVKRYKSLKP</sequence>
<keyword evidence="10" id="KW-1133">Transmembrane helix</keyword>
<keyword evidence="10" id="KW-0812">Transmembrane</keyword>
<keyword evidence="14" id="KW-1185">Reference proteome</keyword>
<dbReference type="PROSITE" id="PS51873">
    <property type="entry name" value="TRIAD"/>
    <property type="match status" value="1"/>
</dbReference>
<keyword evidence="8" id="KW-0862">Zinc</keyword>
<evidence type="ECO:0000256" key="9">
    <source>
        <dbReference type="PROSITE-ProRule" id="PRU00175"/>
    </source>
</evidence>
<dbReference type="GO" id="GO:0061630">
    <property type="term" value="F:ubiquitin protein ligase activity"/>
    <property type="evidence" value="ECO:0007669"/>
    <property type="project" value="UniProtKB-EC"/>
</dbReference>
<evidence type="ECO:0000256" key="7">
    <source>
        <dbReference type="ARBA" id="ARBA00022786"/>
    </source>
</evidence>
<dbReference type="PANTHER" id="PTHR11685">
    <property type="entry name" value="RBR FAMILY RING FINGER AND IBR DOMAIN-CONTAINING"/>
    <property type="match status" value="1"/>
</dbReference>
<evidence type="ECO:0000313" key="13">
    <source>
        <dbReference type="EMBL" id="OMJ79571.1"/>
    </source>
</evidence>
<evidence type="ECO:0000256" key="1">
    <source>
        <dbReference type="ARBA" id="ARBA00001798"/>
    </source>
</evidence>
<evidence type="ECO:0000313" key="14">
    <source>
        <dbReference type="Proteomes" id="UP000187209"/>
    </source>
</evidence>
<dbReference type="GO" id="GO:0016567">
    <property type="term" value="P:protein ubiquitination"/>
    <property type="evidence" value="ECO:0007669"/>
    <property type="project" value="InterPro"/>
</dbReference>
<comment type="catalytic activity">
    <reaction evidence="1">
        <text>[E2 ubiquitin-conjugating enzyme]-S-ubiquitinyl-L-cysteine + [acceptor protein]-L-lysine = [E2 ubiquitin-conjugating enzyme]-L-cysteine + [acceptor protein]-N(6)-ubiquitinyl-L-lysine.</text>
        <dbReference type="EC" id="2.3.2.31"/>
    </reaction>
</comment>
<dbReference type="EMBL" id="MPUH01000464">
    <property type="protein sequence ID" value="OMJ79571.1"/>
    <property type="molecule type" value="Genomic_DNA"/>
</dbReference>
<feature type="domain" description="RING-type" evidence="12">
    <location>
        <begin position="1"/>
        <end position="203"/>
    </location>
</feature>
<evidence type="ECO:0000256" key="10">
    <source>
        <dbReference type="SAM" id="Phobius"/>
    </source>
</evidence>
<proteinExistence type="predicted"/>
<feature type="transmembrane region" description="Helical" evidence="10">
    <location>
        <begin position="200"/>
        <end position="219"/>
    </location>
</feature>
<feature type="domain" description="RING-type" evidence="11">
    <location>
        <begin position="4"/>
        <end position="51"/>
    </location>
</feature>
<feature type="transmembrane region" description="Helical" evidence="10">
    <location>
        <begin position="257"/>
        <end position="279"/>
    </location>
</feature>
<evidence type="ECO:0000259" key="11">
    <source>
        <dbReference type="PROSITE" id="PS50089"/>
    </source>
</evidence>
<dbReference type="SMART" id="SM00647">
    <property type="entry name" value="IBR"/>
    <property type="match status" value="1"/>
</dbReference>
<evidence type="ECO:0000256" key="2">
    <source>
        <dbReference type="ARBA" id="ARBA00012251"/>
    </source>
</evidence>
<dbReference type="Pfam" id="PF01485">
    <property type="entry name" value="IBR"/>
    <property type="match status" value="1"/>
</dbReference>
<keyword evidence="4" id="KW-0479">Metal-binding</keyword>
<dbReference type="GO" id="GO:0008270">
    <property type="term" value="F:zinc ion binding"/>
    <property type="evidence" value="ECO:0007669"/>
    <property type="project" value="UniProtKB-KW"/>
</dbReference>
<protein>
    <recommendedName>
        <fullName evidence="2">RBR-type E3 ubiquitin transferase</fullName>
        <ecNumber evidence="2">2.3.2.31</ecNumber>
    </recommendedName>
</protein>
<keyword evidence="6 9" id="KW-0863">Zinc-finger</keyword>
<dbReference type="AlphaFoldDB" id="A0A1R2BS99"/>
<evidence type="ECO:0000256" key="3">
    <source>
        <dbReference type="ARBA" id="ARBA00022679"/>
    </source>
</evidence>